<sequence length="222" mass="24443">MTELTAELVVDGKTPREVRLSPPAHFGDRHVAEVVPRPVLTWTEDTLDPGVQEPELPLLDPDGTVRNLGPAVRVTWRQTGTGWRLVYLAKTPPTRAGLAQLPVVCWVAAVCRGFRLLSEIRGRTGVGSRGVMFRRCSVQRAPSPAPRGAGADYPHLRSEPPDYALGRLAVAGARKRGPRAGPKGRPEPDRSRQTPSEIHHRPANHDRHFRGQQRRNPTSSVV</sequence>
<feature type="region of interest" description="Disordered" evidence="1">
    <location>
        <begin position="139"/>
        <end position="222"/>
    </location>
</feature>
<protein>
    <submittedName>
        <fullName evidence="2">Uncharacterized protein</fullName>
    </submittedName>
</protein>
<dbReference type="EMBL" id="BNAV01000013">
    <property type="protein sequence ID" value="GHF79061.1"/>
    <property type="molecule type" value="Genomic_DNA"/>
</dbReference>
<evidence type="ECO:0000313" key="3">
    <source>
        <dbReference type="Proteomes" id="UP000658656"/>
    </source>
</evidence>
<keyword evidence="3" id="KW-1185">Reference proteome</keyword>
<comment type="caution">
    <text evidence="2">The sequence shown here is derived from an EMBL/GenBank/DDBJ whole genome shotgun (WGS) entry which is preliminary data.</text>
</comment>
<dbReference type="Proteomes" id="UP000658656">
    <property type="component" value="Unassembled WGS sequence"/>
</dbReference>
<feature type="compositionally biased region" description="Low complexity" evidence="1">
    <location>
        <begin position="140"/>
        <end position="151"/>
    </location>
</feature>
<evidence type="ECO:0000256" key="1">
    <source>
        <dbReference type="SAM" id="MobiDB-lite"/>
    </source>
</evidence>
<dbReference type="AlphaFoldDB" id="A0A8H9J0E0"/>
<evidence type="ECO:0000313" key="2">
    <source>
        <dbReference type="EMBL" id="GHF79061.1"/>
    </source>
</evidence>
<proteinExistence type="predicted"/>
<feature type="compositionally biased region" description="Basic and acidic residues" evidence="1">
    <location>
        <begin position="184"/>
        <end position="206"/>
    </location>
</feature>
<dbReference type="RefSeq" id="WP_145932647.1">
    <property type="nucleotide sequence ID" value="NZ_BNAV01000013.1"/>
</dbReference>
<reference evidence="2" key="1">
    <citation type="journal article" date="2014" name="Int. J. Syst. Evol. Microbiol.">
        <title>Complete genome sequence of Corynebacterium casei LMG S-19264T (=DSM 44701T), isolated from a smear-ripened cheese.</title>
        <authorList>
            <consortium name="US DOE Joint Genome Institute (JGI-PGF)"/>
            <person name="Walter F."/>
            <person name="Albersmeier A."/>
            <person name="Kalinowski J."/>
            <person name="Ruckert C."/>
        </authorList>
    </citation>
    <scope>NUCLEOTIDE SEQUENCE</scope>
    <source>
        <strain evidence="2">CGMCC 4.7679</strain>
    </source>
</reference>
<accession>A0A8H9J0E0</accession>
<organism evidence="2 3">
    <name type="scientific">Amycolatopsis bartoniae</name>
    <dbReference type="NCBI Taxonomy" id="941986"/>
    <lineage>
        <taxon>Bacteria</taxon>
        <taxon>Bacillati</taxon>
        <taxon>Actinomycetota</taxon>
        <taxon>Actinomycetes</taxon>
        <taxon>Pseudonocardiales</taxon>
        <taxon>Pseudonocardiaceae</taxon>
        <taxon>Amycolatopsis</taxon>
    </lineage>
</organism>
<gene>
    <name evidence="2" type="ORF">GCM10017566_61530</name>
</gene>
<dbReference type="OrthoDB" id="3325701at2"/>
<name>A0A8H9J0E0_9PSEU</name>
<reference evidence="2" key="2">
    <citation type="submission" date="2020-09" db="EMBL/GenBank/DDBJ databases">
        <authorList>
            <person name="Sun Q."/>
            <person name="Zhou Y."/>
        </authorList>
    </citation>
    <scope>NUCLEOTIDE SEQUENCE</scope>
    <source>
        <strain evidence="2">CGMCC 4.7679</strain>
    </source>
</reference>